<evidence type="ECO:0000313" key="1">
    <source>
        <dbReference type="EMBL" id="PRT54128.1"/>
    </source>
</evidence>
<reference evidence="1 2" key="1">
    <citation type="submission" date="2017-04" db="EMBL/GenBank/DDBJ databases">
        <title>Genome sequencing of [Candida] sorbophila.</title>
        <authorList>
            <person name="Ahn J.O."/>
        </authorList>
    </citation>
    <scope>NUCLEOTIDE SEQUENCE [LARGE SCALE GENOMIC DNA]</scope>
    <source>
        <strain evidence="1 2">DS02</strain>
    </source>
</reference>
<sequence length="123" mass="13791">MLSFIKRVSGLSHQPAPAAIQPSVDPTQLNLVVSQSDDCEDGYAQVSVRPMTYAEVASRNSVRSWVKPVRTLRPVEPRVAQEVSASTPRNIHAESDDLYGDLAERVYHPPRKGYKRSRQRAYV</sequence>
<organism evidence="1 2">
    <name type="scientific">Wickerhamiella sorbophila</name>
    <dbReference type="NCBI Taxonomy" id="45607"/>
    <lineage>
        <taxon>Eukaryota</taxon>
        <taxon>Fungi</taxon>
        <taxon>Dikarya</taxon>
        <taxon>Ascomycota</taxon>
        <taxon>Saccharomycotina</taxon>
        <taxon>Dipodascomycetes</taxon>
        <taxon>Dipodascales</taxon>
        <taxon>Trichomonascaceae</taxon>
        <taxon>Wickerhamiella</taxon>
    </lineage>
</organism>
<dbReference type="Proteomes" id="UP000238350">
    <property type="component" value="Unassembled WGS sequence"/>
</dbReference>
<dbReference type="GeneID" id="36515497"/>
<keyword evidence="2" id="KW-1185">Reference proteome</keyword>
<dbReference type="AlphaFoldDB" id="A0A2T0FGK9"/>
<dbReference type="EMBL" id="NDIQ01000001">
    <property type="protein sequence ID" value="PRT54128.1"/>
    <property type="molecule type" value="Genomic_DNA"/>
</dbReference>
<accession>A0A2T0FGK9</accession>
<comment type="caution">
    <text evidence="1">The sequence shown here is derived from an EMBL/GenBank/DDBJ whole genome shotgun (WGS) entry which is preliminary data.</text>
</comment>
<gene>
    <name evidence="1" type="ORF">B9G98_01748</name>
</gene>
<name>A0A2T0FGK9_9ASCO</name>
<dbReference type="RefSeq" id="XP_024664074.1">
    <property type="nucleotide sequence ID" value="XM_024808306.1"/>
</dbReference>
<protein>
    <submittedName>
        <fullName evidence="1">Uncharacterized protein</fullName>
    </submittedName>
</protein>
<proteinExistence type="predicted"/>
<evidence type="ECO:0000313" key="2">
    <source>
        <dbReference type="Proteomes" id="UP000238350"/>
    </source>
</evidence>